<keyword evidence="2" id="KW-0762">Sugar transport</keyword>
<name>A0A1S8NBX0_CLOSA</name>
<dbReference type="GO" id="GO:0016740">
    <property type="term" value="F:transferase activity"/>
    <property type="evidence" value="ECO:0007669"/>
    <property type="project" value="UniProtKB-KW"/>
</dbReference>
<feature type="binding site" evidence="6">
    <location>
        <position position="81"/>
    </location>
    <ligand>
        <name>Mg(2+)</name>
        <dbReference type="ChEBI" id="CHEBI:18420"/>
        <note>ligand shared between all trimeric partners</note>
    </ligand>
</feature>
<evidence type="ECO:0000313" key="9">
    <source>
        <dbReference type="Proteomes" id="UP000191154"/>
    </source>
</evidence>
<dbReference type="Proteomes" id="UP000191154">
    <property type="component" value="Unassembled WGS sequence"/>
</dbReference>
<dbReference type="EMBL" id="LZYZ01000003">
    <property type="protein sequence ID" value="OOM13771.1"/>
    <property type="molecule type" value="Genomic_DNA"/>
</dbReference>
<evidence type="ECO:0000256" key="6">
    <source>
        <dbReference type="PIRSR" id="PIRSR000699-2"/>
    </source>
</evidence>
<reference evidence="8 9" key="1">
    <citation type="submission" date="2016-05" db="EMBL/GenBank/DDBJ databases">
        <title>Microbial solvent formation.</title>
        <authorList>
            <person name="Poehlein A."/>
            <person name="Montoya Solano J.D."/>
            <person name="Flitsch S."/>
            <person name="Krabben P."/>
            <person name="Duerre P."/>
            <person name="Daniel R."/>
        </authorList>
    </citation>
    <scope>NUCLEOTIDE SEQUENCE [LARGE SCALE GENOMIC DNA]</scope>
    <source>
        <strain evidence="8 9">L1-8</strain>
    </source>
</reference>
<dbReference type="Pfam" id="PF02255">
    <property type="entry name" value="PTS_IIA"/>
    <property type="match status" value="1"/>
</dbReference>
<comment type="caution">
    <text evidence="8">The sequence shown here is derived from an EMBL/GenBank/DDBJ whole genome shotgun (WGS) entry which is preliminary data.</text>
</comment>
<accession>A0A1S8NBX0</accession>
<feature type="active site" description="Tele-phosphohistidine intermediate" evidence="5">
    <location>
        <position position="78"/>
    </location>
</feature>
<evidence type="ECO:0000256" key="4">
    <source>
        <dbReference type="ARBA" id="ARBA00022683"/>
    </source>
</evidence>
<evidence type="ECO:0000313" key="8">
    <source>
        <dbReference type="EMBL" id="OOM13771.1"/>
    </source>
</evidence>
<keyword evidence="3 8" id="KW-0808">Transferase</keyword>
<dbReference type="GO" id="GO:0009401">
    <property type="term" value="P:phosphoenolpyruvate-dependent sugar phosphotransferase system"/>
    <property type="evidence" value="ECO:0007669"/>
    <property type="project" value="UniProtKB-KW"/>
</dbReference>
<feature type="modified residue" description="Phosphohistidine; by HPr" evidence="7">
    <location>
        <position position="78"/>
    </location>
</feature>
<dbReference type="InterPro" id="IPR036542">
    <property type="entry name" value="PTS_IIA_lac/cel_sf"/>
</dbReference>
<dbReference type="PROSITE" id="PS51095">
    <property type="entry name" value="PTS_EIIA_TYPE_3"/>
    <property type="match status" value="1"/>
</dbReference>
<proteinExistence type="predicted"/>
<dbReference type="GO" id="GO:0046872">
    <property type="term" value="F:metal ion binding"/>
    <property type="evidence" value="ECO:0007669"/>
    <property type="project" value="UniProtKB-KW"/>
</dbReference>
<dbReference type="RefSeq" id="WP_077865162.1">
    <property type="nucleotide sequence ID" value="NZ_LZYZ01000003.1"/>
</dbReference>
<keyword evidence="4" id="KW-0598">Phosphotransferase system</keyword>
<dbReference type="Gene3D" id="1.20.58.80">
    <property type="entry name" value="Phosphotransferase system, lactose/cellobiose-type IIA subunit"/>
    <property type="match status" value="1"/>
</dbReference>
<comment type="cofactor">
    <cofactor evidence="6">
        <name>Mg(2+)</name>
        <dbReference type="ChEBI" id="CHEBI:18420"/>
    </cofactor>
    <text evidence="6">Binds 1 Mg(2+) ion per trimer.</text>
</comment>
<evidence type="ECO:0000256" key="3">
    <source>
        <dbReference type="ARBA" id="ARBA00022679"/>
    </source>
</evidence>
<evidence type="ECO:0000256" key="2">
    <source>
        <dbReference type="ARBA" id="ARBA00022597"/>
    </source>
</evidence>
<dbReference type="SUPFAM" id="SSF46973">
    <property type="entry name" value="Enzyme IIa from lactose specific PTS, IIa-lac"/>
    <property type="match status" value="1"/>
</dbReference>
<sequence length="108" mass="12050">MDEKLVEQSMELILCAGNGKAIAIDAVRDLFKDGDIEKAKEKVLEAGKEIGKAHEIQTSLLQAEMGGEILEKPILLIHAQDHFMNALTIRDITSLMIQMYERLKTNAN</sequence>
<dbReference type="AlphaFoldDB" id="A0A1S8NBX0"/>
<protein>
    <submittedName>
        <fullName evidence="8">Lichenan-specific phosphotransferase enzyme IIA component</fullName>
        <ecNumber evidence="8">2.7.1.-</ecNumber>
    </submittedName>
</protein>
<dbReference type="PANTHER" id="PTHR34382">
    <property type="entry name" value="PTS SYSTEM N,N'-DIACETYLCHITOBIOSE-SPECIFIC EIIA COMPONENT"/>
    <property type="match status" value="1"/>
</dbReference>
<keyword evidence="6" id="KW-0460">Magnesium</keyword>
<dbReference type="InterPro" id="IPR003188">
    <property type="entry name" value="PTS_IIA_lac/cel"/>
</dbReference>
<keyword evidence="6" id="KW-0479">Metal-binding</keyword>
<dbReference type="PIRSF" id="PIRSF000699">
    <property type="entry name" value="PTS_IILac_III"/>
    <property type="match status" value="1"/>
</dbReference>
<gene>
    <name evidence="8" type="primary">licA_1</name>
    <name evidence="8" type="ORF">CLOSAC_18570</name>
</gene>
<dbReference type="EC" id="2.7.1.-" evidence="8"/>
<organism evidence="8 9">
    <name type="scientific">Clostridium saccharobutylicum</name>
    <dbReference type="NCBI Taxonomy" id="169679"/>
    <lineage>
        <taxon>Bacteria</taxon>
        <taxon>Bacillati</taxon>
        <taxon>Bacillota</taxon>
        <taxon>Clostridia</taxon>
        <taxon>Eubacteriales</taxon>
        <taxon>Clostridiaceae</taxon>
        <taxon>Clostridium</taxon>
    </lineage>
</organism>
<evidence type="ECO:0000256" key="5">
    <source>
        <dbReference type="PIRSR" id="PIRSR000699-1"/>
    </source>
</evidence>
<evidence type="ECO:0000256" key="1">
    <source>
        <dbReference type="ARBA" id="ARBA00022448"/>
    </source>
</evidence>
<dbReference type="PANTHER" id="PTHR34382:SF7">
    <property type="entry name" value="PTS SYSTEM N,N'-DIACETYLCHITOBIOSE-SPECIFIC EIIA COMPONENT"/>
    <property type="match status" value="1"/>
</dbReference>
<evidence type="ECO:0000256" key="7">
    <source>
        <dbReference type="PROSITE-ProRule" id="PRU00418"/>
    </source>
</evidence>
<keyword evidence="1" id="KW-0813">Transport</keyword>